<organism evidence="1">
    <name type="scientific">uncultured Caudovirales phage</name>
    <dbReference type="NCBI Taxonomy" id="2100421"/>
    <lineage>
        <taxon>Viruses</taxon>
        <taxon>Duplodnaviria</taxon>
        <taxon>Heunggongvirae</taxon>
        <taxon>Uroviricota</taxon>
        <taxon>Caudoviricetes</taxon>
        <taxon>Peduoviridae</taxon>
        <taxon>Maltschvirus</taxon>
        <taxon>Maltschvirus maltsch</taxon>
    </lineage>
</organism>
<reference evidence="1" key="1">
    <citation type="submission" date="2020-04" db="EMBL/GenBank/DDBJ databases">
        <authorList>
            <person name="Chiriac C."/>
            <person name="Salcher M."/>
            <person name="Ghai R."/>
            <person name="Kavagutti S V."/>
        </authorList>
    </citation>
    <scope>NUCLEOTIDE SEQUENCE</scope>
</reference>
<accession>A0A6J5P6G0</accession>
<sequence length="91" mass="10012">MKLPITIEYGNGSSETYTAQPPEWARWEQKTGNIISQAQDKIGISDLMFLAYHAMKRNAGGKPVKPFEAWCESVVDVVVGVDDPKVSNAEA</sequence>
<gene>
    <name evidence="1" type="ORF">UFOVP805_5</name>
</gene>
<name>A0A6J5P6G0_9CAUD</name>
<protein>
    <submittedName>
        <fullName evidence="1">Uncharacterized protein</fullName>
    </submittedName>
</protein>
<evidence type="ECO:0000313" key="1">
    <source>
        <dbReference type="EMBL" id="CAB4163094.1"/>
    </source>
</evidence>
<proteinExistence type="predicted"/>
<dbReference type="EMBL" id="LR796742">
    <property type="protein sequence ID" value="CAB4163094.1"/>
    <property type="molecule type" value="Genomic_DNA"/>
</dbReference>